<evidence type="ECO:0000313" key="12">
    <source>
        <dbReference type="Proteomes" id="UP000694541"/>
    </source>
</evidence>
<keyword evidence="5" id="KW-0040">ANK repeat</keyword>
<dbReference type="Gene3D" id="2.40.160.120">
    <property type="match status" value="1"/>
</dbReference>
<dbReference type="InterPro" id="IPR036770">
    <property type="entry name" value="Ankyrin_rpt-contain_sf"/>
</dbReference>
<dbReference type="GO" id="GO:0005886">
    <property type="term" value="C:plasma membrane"/>
    <property type="evidence" value="ECO:0007669"/>
    <property type="project" value="TreeGrafter"/>
</dbReference>
<dbReference type="PANTHER" id="PTHR10972:SF53">
    <property type="entry name" value="OXYSTEROL-BINDING PROTEIN-RELATED PROTEIN 1"/>
    <property type="match status" value="1"/>
</dbReference>
<keyword evidence="3 7" id="KW-0445">Lipid transport</keyword>
<dbReference type="FunFam" id="3.30.70.3490:FF:000003">
    <property type="entry name" value="Oxysterol-binding protein"/>
    <property type="match status" value="1"/>
</dbReference>
<keyword evidence="12" id="KW-1185">Reference proteome</keyword>
<dbReference type="AlphaFoldDB" id="A0A8B9NFR8"/>
<reference evidence="11" key="2">
    <citation type="submission" date="2025-09" db="UniProtKB">
        <authorList>
            <consortium name="Ensembl"/>
        </authorList>
    </citation>
    <scope>IDENTIFICATION</scope>
</reference>
<evidence type="ECO:0000256" key="6">
    <source>
        <dbReference type="RuleBase" id="RU003844"/>
    </source>
</evidence>
<feature type="repeat" description="ANK" evidence="5">
    <location>
        <begin position="109"/>
        <end position="141"/>
    </location>
</feature>
<dbReference type="PANTHER" id="PTHR10972">
    <property type="entry name" value="OXYSTEROL-BINDING PROTEIN-RELATED"/>
    <property type="match status" value="1"/>
</dbReference>
<dbReference type="InterPro" id="IPR000648">
    <property type="entry name" value="Oxysterol-bd"/>
</dbReference>
<comment type="similarity">
    <text evidence="1 6">Belongs to the OSBP family.</text>
</comment>
<dbReference type="InterPro" id="IPR037239">
    <property type="entry name" value="OSBP_sf"/>
</dbReference>
<feature type="region of interest" description="Disordered" evidence="9">
    <location>
        <begin position="730"/>
        <end position="760"/>
    </location>
</feature>
<dbReference type="InterPro" id="IPR018494">
    <property type="entry name" value="Oxysterol-bd_CS"/>
</dbReference>
<dbReference type="GO" id="GO:0097038">
    <property type="term" value="C:perinuclear endoplasmic reticulum"/>
    <property type="evidence" value="ECO:0007669"/>
    <property type="project" value="TreeGrafter"/>
</dbReference>
<reference evidence="11" key="1">
    <citation type="submission" date="2025-08" db="UniProtKB">
        <authorList>
            <consortium name="Ensembl"/>
        </authorList>
    </citation>
    <scope>IDENTIFICATION</scope>
</reference>
<evidence type="ECO:0000256" key="7">
    <source>
        <dbReference type="RuleBase" id="RU003845"/>
    </source>
</evidence>
<evidence type="ECO:0000256" key="9">
    <source>
        <dbReference type="SAM" id="MobiDB-lite"/>
    </source>
</evidence>
<feature type="coiled-coil region" evidence="8">
    <location>
        <begin position="371"/>
        <end position="398"/>
    </location>
</feature>
<dbReference type="Pfam" id="PF13857">
    <property type="entry name" value="Ank_5"/>
    <property type="match status" value="1"/>
</dbReference>
<evidence type="ECO:0000256" key="2">
    <source>
        <dbReference type="ARBA" id="ARBA00022448"/>
    </source>
</evidence>
<evidence type="ECO:0000256" key="4">
    <source>
        <dbReference type="ARBA" id="ARBA00023121"/>
    </source>
</evidence>
<evidence type="ECO:0000256" key="5">
    <source>
        <dbReference type="PROSITE-ProRule" id="PRU00023"/>
    </source>
</evidence>
<dbReference type="GO" id="GO:0015485">
    <property type="term" value="F:cholesterol binding"/>
    <property type="evidence" value="ECO:0007669"/>
    <property type="project" value="TreeGrafter"/>
</dbReference>
<dbReference type="PROSITE" id="PS50003">
    <property type="entry name" value="PH_DOMAIN"/>
    <property type="match status" value="1"/>
</dbReference>
<dbReference type="Gene3D" id="1.25.40.20">
    <property type="entry name" value="Ankyrin repeat-containing domain"/>
    <property type="match status" value="2"/>
</dbReference>
<dbReference type="Ensembl" id="ENSANIT00000022018.1">
    <property type="protein sequence ID" value="ENSANIP00000021316.1"/>
    <property type="gene ID" value="ENSANIG00000014448.1"/>
</dbReference>
<dbReference type="InterPro" id="IPR011993">
    <property type="entry name" value="PH-like_dom_sf"/>
</dbReference>
<dbReference type="SMART" id="SM00233">
    <property type="entry name" value="PH"/>
    <property type="match status" value="1"/>
</dbReference>
<evidence type="ECO:0000256" key="8">
    <source>
        <dbReference type="SAM" id="Coils"/>
    </source>
</evidence>
<name>A0A8B9NFR8_9AVES</name>
<sequence>MSTEAEQQLLHDARNGNVEEVKQLLDTMDKGEIIFDINCKGRSKSNMGWTPLHLACYFGHAVVVEDLLKAGADVNVLNDMGDTPLHRAAFTGRKLNKPKPPDINCTDQMGNTPLHCAAYRAHKHCALKLLKNGADPKIRNKNDQTPLDLAQGAEMKLILGGKTGKVINKPLRRYEGLLWKSSRFFGWKLYWIVLEHGVLSWYRRQADAVNNDHRQGCKHLTQAVCTVKSTDSCFFSVRCFDDTVHRFKIPKNSLPSQTRESWLEAIEDHSAYSTHYCTQEQLSSDDEEDDTVSVTDLQDTLKKAQACQQRLSKEISDFLAMVKTLDATKGISSPLLQQVDVVSEVSQETCEALADCLNLFTKQEGVRNLKLEHEQEKNKILSEALETLATEHHELEQSLVKGSPPLSIISEEQFYDAVSDSESEKSLSGFETTAAYSLEDSMDSKDTITSSVSEEKVCGSGESLSNGIKKHRTSLPSPMFSRNDFSIWSILRKCIGMELSKITMPVIFNEPLSFLQRLTEYMEHTYLIHKASSLSSTTERMQCVAAFAVSAVASQWERTGKPFNPLLGETYELIRDDLGFRLLSEQVSHHPPISAFYAEGLNNDFVFHGSIYPKLKFWGKSVEAEPKGTMTLELLEHSEAYTWTNPTCCVHNIIVGKLWIEQYGNVEITNHKTGEKCVLSFKPCGLFGKELHKVEGYIQDKSKKKLCALYGKWTECLYSVDPATFEAYKKNDKKSAEEKKSSKQMGNTEEPDEMPLPDSESVYVIPGSILLWKITPRPPNSAQMYNFTSFAMALNELDKEMESVIPKTDCRLRPDIRAMENGEIDLASEEKKRLEEKQRTARKNRSKSEEDWKTSHPSSQSPRWFHQGPNPYTGTQDWLYSGNYWDRNYFNLPDIY</sequence>
<feature type="region of interest" description="Disordered" evidence="9">
    <location>
        <begin position="829"/>
        <end position="868"/>
    </location>
</feature>
<dbReference type="Gene3D" id="2.30.29.30">
    <property type="entry name" value="Pleckstrin-homology domain (PH domain)/Phosphotyrosine-binding domain (PTB)"/>
    <property type="match status" value="1"/>
</dbReference>
<dbReference type="PROSITE" id="PS50088">
    <property type="entry name" value="ANK_REPEAT"/>
    <property type="match status" value="2"/>
</dbReference>
<evidence type="ECO:0000259" key="10">
    <source>
        <dbReference type="PROSITE" id="PS50003"/>
    </source>
</evidence>
<dbReference type="SUPFAM" id="SSF144000">
    <property type="entry name" value="Oxysterol-binding protein-like"/>
    <property type="match status" value="1"/>
</dbReference>
<dbReference type="Pfam" id="PF12796">
    <property type="entry name" value="Ank_2"/>
    <property type="match status" value="1"/>
</dbReference>
<dbReference type="CDD" id="cd13285">
    <property type="entry name" value="PH_ORP1"/>
    <property type="match status" value="1"/>
</dbReference>
<keyword evidence="8" id="KW-0175">Coiled coil</keyword>
<organism evidence="11 12">
    <name type="scientific">Accipiter nisus</name>
    <name type="common">Eurasian sparrowhawk</name>
    <dbReference type="NCBI Taxonomy" id="211598"/>
    <lineage>
        <taxon>Eukaryota</taxon>
        <taxon>Metazoa</taxon>
        <taxon>Chordata</taxon>
        <taxon>Craniata</taxon>
        <taxon>Vertebrata</taxon>
        <taxon>Euteleostomi</taxon>
        <taxon>Archelosauria</taxon>
        <taxon>Archosauria</taxon>
        <taxon>Dinosauria</taxon>
        <taxon>Saurischia</taxon>
        <taxon>Theropoda</taxon>
        <taxon>Coelurosauria</taxon>
        <taxon>Aves</taxon>
        <taxon>Neognathae</taxon>
        <taxon>Neoaves</taxon>
        <taxon>Telluraves</taxon>
        <taxon>Accipitrimorphae</taxon>
        <taxon>Accipitriformes</taxon>
        <taxon>Accipitridae</taxon>
        <taxon>Accipitrinae</taxon>
        <taxon>Accipiter</taxon>
    </lineage>
</organism>
<feature type="compositionally biased region" description="Basic and acidic residues" evidence="9">
    <location>
        <begin position="730"/>
        <end position="741"/>
    </location>
</feature>
<dbReference type="SUPFAM" id="SSF48403">
    <property type="entry name" value="Ankyrin repeat"/>
    <property type="match status" value="1"/>
</dbReference>
<dbReference type="GO" id="GO:0006869">
    <property type="term" value="P:lipid transport"/>
    <property type="evidence" value="ECO:0007669"/>
    <property type="project" value="UniProtKB-KW"/>
</dbReference>
<evidence type="ECO:0000256" key="3">
    <source>
        <dbReference type="ARBA" id="ARBA00023055"/>
    </source>
</evidence>
<keyword evidence="4" id="KW-0446">Lipid-binding</keyword>
<dbReference type="SUPFAM" id="SSF50729">
    <property type="entry name" value="PH domain-like"/>
    <property type="match status" value="1"/>
</dbReference>
<dbReference type="SMART" id="SM00248">
    <property type="entry name" value="ANK"/>
    <property type="match status" value="2"/>
</dbReference>
<feature type="domain" description="PH" evidence="10">
    <location>
        <begin position="171"/>
        <end position="271"/>
    </location>
</feature>
<dbReference type="Proteomes" id="UP000694541">
    <property type="component" value="Unplaced"/>
</dbReference>
<feature type="compositionally biased region" description="Basic and acidic residues" evidence="9">
    <location>
        <begin position="829"/>
        <end position="839"/>
    </location>
</feature>
<dbReference type="InterPro" id="IPR001849">
    <property type="entry name" value="PH_domain"/>
</dbReference>
<evidence type="ECO:0000256" key="1">
    <source>
        <dbReference type="ARBA" id="ARBA00008842"/>
    </source>
</evidence>
<dbReference type="FunFam" id="2.30.29.30:FF:000231">
    <property type="entry name" value="Oxysterol-binding protein"/>
    <property type="match status" value="1"/>
</dbReference>
<dbReference type="FunFam" id="2.40.160.120:FF:000005">
    <property type="entry name" value="Oxysterol-binding protein"/>
    <property type="match status" value="1"/>
</dbReference>
<accession>A0A8B9NFR8</accession>
<dbReference type="Pfam" id="PF01237">
    <property type="entry name" value="Oxysterol_BP"/>
    <property type="match status" value="1"/>
</dbReference>
<proteinExistence type="inferred from homology"/>
<dbReference type="PROSITE" id="PS01013">
    <property type="entry name" value="OSBP"/>
    <property type="match status" value="1"/>
</dbReference>
<keyword evidence="2 7" id="KW-0813">Transport</keyword>
<dbReference type="Gene3D" id="3.30.70.3490">
    <property type="match status" value="1"/>
</dbReference>
<evidence type="ECO:0000313" key="11">
    <source>
        <dbReference type="Ensembl" id="ENSANIP00000021316.1"/>
    </source>
</evidence>
<protein>
    <recommendedName>
        <fullName evidence="7">Oxysterol-binding protein</fullName>
    </recommendedName>
</protein>
<dbReference type="GO" id="GO:0005829">
    <property type="term" value="C:cytosol"/>
    <property type="evidence" value="ECO:0007669"/>
    <property type="project" value="TreeGrafter"/>
</dbReference>
<dbReference type="InterPro" id="IPR002110">
    <property type="entry name" value="Ankyrin_rpt"/>
</dbReference>
<feature type="repeat" description="ANK" evidence="5">
    <location>
        <begin position="47"/>
        <end position="79"/>
    </location>
</feature>
<dbReference type="PROSITE" id="PS50297">
    <property type="entry name" value="ANK_REP_REGION"/>
    <property type="match status" value="2"/>
</dbReference>